<gene>
    <name evidence="9" type="ORF">BJ508DRAFT_233203</name>
</gene>
<feature type="transmembrane region" description="Helical" evidence="8">
    <location>
        <begin position="97"/>
        <end position="123"/>
    </location>
</feature>
<dbReference type="PANTHER" id="PTHR31611">
    <property type="entry name" value="HIGH-AFFINITY NICKEL TRANSPORT PROTEIN NIC1"/>
    <property type="match status" value="1"/>
</dbReference>
<organism evidence="9 10">
    <name type="scientific">Ascobolus immersus RN42</name>
    <dbReference type="NCBI Taxonomy" id="1160509"/>
    <lineage>
        <taxon>Eukaryota</taxon>
        <taxon>Fungi</taxon>
        <taxon>Dikarya</taxon>
        <taxon>Ascomycota</taxon>
        <taxon>Pezizomycotina</taxon>
        <taxon>Pezizomycetes</taxon>
        <taxon>Pezizales</taxon>
        <taxon>Ascobolaceae</taxon>
        <taxon>Ascobolus</taxon>
    </lineage>
</organism>
<keyword evidence="6 8" id="KW-1133">Transmembrane helix</keyword>
<evidence type="ECO:0000313" key="10">
    <source>
        <dbReference type="Proteomes" id="UP000275078"/>
    </source>
</evidence>
<comment type="similarity">
    <text evidence="2 8">Belongs to the NiCoT transporter (TC 2.A.52) family.</text>
</comment>
<proteinExistence type="inferred from homology"/>
<comment type="subcellular location">
    <subcellularLocation>
        <location evidence="8">Cell membrane</location>
        <topology evidence="8">Multi-pass membrane protein</topology>
    </subcellularLocation>
    <subcellularLocation>
        <location evidence="1">Endomembrane system</location>
        <topology evidence="1">Multi-pass membrane protein</topology>
    </subcellularLocation>
</comment>
<evidence type="ECO:0000256" key="7">
    <source>
        <dbReference type="ARBA" id="ARBA00023136"/>
    </source>
</evidence>
<dbReference type="EMBL" id="ML119646">
    <property type="protein sequence ID" value="RPA87622.1"/>
    <property type="molecule type" value="Genomic_DNA"/>
</dbReference>
<dbReference type="InterPro" id="IPR004688">
    <property type="entry name" value="Ni/Co_transpt"/>
</dbReference>
<keyword evidence="5 8" id="KW-0812">Transmembrane</keyword>
<evidence type="ECO:0000256" key="5">
    <source>
        <dbReference type="ARBA" id="ARBA00022692"/>
    </source>
</evidence>
<feature type="transmembrane region" description="Helical" evidence="8">
    <location>
        <begin position="31"/>
        <end position="54"/>
    </location>
</feature>
<name>A0A3N4INA3_ASCIM</name>
<feature type="transmembrane region" description="Helical" evidence="8">
    <location>
        <begin position="291"/>
        <end position="319"/>
    </location>
</feature>
<evidence type="ECO:0000256" key="4">
    <source>
        <dbReference type="ARBA" id="ARBA00022596"/>
    </source>
</evidence>
<feature type="transmembrane region" description="Helical" evidence="8">
    <location>
        <begin position="218"/>
        <end position="242"/>
    </location>
</feature>
<keyword evidence="7 8" id="KW-0472">Membrane</keyword>
<dbReference type="Pfam" id="PF03824">
    <property type="entry name" value="NicO"/>
    <property type="match status" value="1"/>
</dbReference>
<evidence type="ECO:0000313" key="9">
    <source>
        <dbReference type="EMBL" id="RPA87622.1"/>
    </source>
</evidence>
<dbReference type="OrthoDB" id="5197598at2759"/>
<evidence type="ECO:0000256" key="2">
    <source>
        <dbReference type="ARBA" id="ARBA00010892"/>
    </source>
</evidence>
<sequence length="424" mass="46133">MGLSVFEKTAGSILRIHEKTPLLKKVPPKNLGIILLLIVVNCIVWAAVGVVLAYHRSLVATAVLAYTLGLRHALDADHIAAIDLMTRRLIASGRKPVAVGTFFALGHSTIVIITSIAVAATAASLSNRFDDFAKIGGIIGTAVSTAFLWILALGNAYILFRLVRRMLKIMKTPVLVPGSELEDEEKQNEDVFHLNGGGILVRCFGWAFKIVDRSWKMYPLGVLFGLGFDTSSEIALLGIASIEATKGTSIWLILIFPLLFTAGMALLDTVDGALMSALYMSASGANDEIAILYYSIVLSVVTVMVAIVIGVIQIFNLILNVAEPKGRFWDGVEKAADSYDIIGGCIVGFFVLVAVGSVLYYKRWRRMVDEKRQSLPVVIDEESDYAVASSQEDLVTRDDDMDNKQLRDPVAYTVELPNGYASRS</sequence>
<feature type="transmembrane region" description="Helical" evidence="8">
    <location>
        <begin position="135"/>
        <end position="160"/>
    </location>
</feature>
<dbReference type="InterPro" id="IPR011541">
    <property type="entry name" value="Ni/Co_transpt_high_affinity"/>
</dbReference>
<keyword evidence="10" id="KW-1185">Reference proteome</keyword>
<evidence type="ECO:0000256" key="1">
    <source>
        <dbReference type="ARBA" id="ARBA00004127"/>
    </source>
</evidence>
<dbReference type="PANTHER" id="PTHR31611:SF0">
    <property type="entry name" value="HIGH-AFFINITY NICKEL TRANSPORT PROTEIN NIC1"/>
    <property type="match status" value="1"/>
</dbReference>
<feature type="transmembrane region" description="Helical" evidence="8">
    <location>
        <begin position="339"/>
        <end position="361"/>
    </location>
</feature>
<dbReference type="AlphaFoldDB" id="A0A3N4INA3"/>
<dbReference type="STRING" id="1160509.A0A3N4INA3"/>
<keyword evidence="4" id="KW-0533">Nickel</keyword>
<dbReference type="GO" id="GO:0015099">
    <property type="term" value="F:nickel cation transmembrane transporter activity"/>
    <property type="evidence" value="ECO:0007669"/>
    <property type="project" value="UniProtKB-UniRule"/>
</dbReference>
<dbReference type="GO" id="GO:0005886">
    <property type="term" value="C:plasma membrane"/>
    <property type="evidence" value="ECO:0007669"/>
    <property type="project" value="UniProtKB-SubCell"/>
</dbReference>
<accession>A0A3N4INA3</accession>
<reference evidence="9 10" key="1">
    <citation type="journal article" date="2018" name="Nat. Ecol. Evol.">
        <title>Pezizomycetes genomes reveal the molecular basis of ectomycorrhizal truffle lifestyle.</title>
        <authorList>
            <person name="Murat C."/>
            <person name="Payen T."/>
            <person name="Noel B."/>
            <person name="Kuo A."/>
            <person name="Morin E."/>
            <person name="Chen J."/>
            <person name="Kohler A."/>
            <person name="Krizsan K."/>
            <person name="Balestrini R."/>
            <person name="Da Silva C."/>
            <person name="Montanini B."/>
            <person name="Hainaut M."/>
            <person name="Levati E."/>
            <person name="Barry K.W."/>
            <person name="Belfiori B."/>
            <person name="Cichocki N."/>
            <person name="Clum A."/>
            <person name="Dockter R.B."/>
            <person name="Fauchery L."/>
            <person name="Guy J."/>
            <person name="Iotti M."/>
            <person name="Le Tacon F."/>
            <person name="Lindquist E.A."/>
            <person name="Lipzen A."/>
            <person name="Malagnac F."/>
            <person name="Mello A."/>
            <person name="Molinier V."/>
            <person name="Miyauchi S."/>
            <person name="Poulain J."/>
            <person name="Riccioni C."/>
            <person name="Rubini A."/>
            <person name="Sitrit Y."/>
            <person name="Splivallo R."/>
            <person name="Traeger S."/>
            <person name="Wang M."/>
            <person name="Zifcakova L."/>
            <person name="Wipf D."/>
            <person name="Zambonelli A."/>
            <person name="Paolocci F."/>
            <person name="Nowrousian M."/>
            <person name="Ottonello S."/>
            <person name="Baldrian P."/>
            <person name="Spatafora J.W."/>
            <person name="Henrissat B."/>
            <person name="Nagy L.G."/>
            <person name="Aury J.M."/>
            <person name="Wincker P."/>
            <person name="Grigoriev I.V."/>
            <person name="Bonfante P."/>
            <person name="Martin F.M."/>
        </authorList>
    </citation>
    <scope>NUCLEOTIDE SEQUENCE [LARGE SCALE GENOMIC DNA]</scope>
    <source>
        <strain evidence="9 10">RN42</strain>
    </source>
</reference>
<keyword evidence="3 8" id="KW-0813">Transport</keyword>
<protein>
    <recommendedName>
        <fullName evidence="8">Nickel/cobalt efflux system</fullName>
    </recommendedName>
</protein>
<evidence type="ECO:0000256" key="6">
    <source>
        <dbReference type="ARBA" id="ARBA00022989"/>
    </source>
</evidence>
<evidence type="ECO:0000256" key="8">
    <source>
        <dbReference type="RuleBase" id="RU362101"/>
    </source>
</evidence>
<evidence type="ECO:0000256" key="3">
    <source>
        <dbReference type="ARBA" id="ARBA00022448"/>
    </source>
</evidence>
<feature type="transmembrane region" description="Helical" evidence="8">
    <location>
        <begin position="248"/>
        <end position="270"/>
    </location>
</feature>
<dbReference type="GO" id="GO:0012505">
    <property type="term" value="C:endomembrane system"/>
    <property type="evidence" value="ECO:0007669"/>
    <property type="project" value="UniProtKB-SubCell"/>
</dbReference>
<dbReference type="Proteomes" id="UP000275078">
    <property type="component" value="Unassembled WGS sequence"/>
</dbReference>